<evidence type="ECO:0000313" key="2">
    <source>
        <dbReference type="EMBL" id="NYH79375.1"/>
    </source>
</evidence>
<protein>
    <submittedName>
        <fullName evidence="2">Uncharacterized protein</fullName>
    </submittedName>
</protein>
<proteinExistence type="predicted"/>
<reference evidence="2 3" key="1">
    <citation type="submission" date="2020-07" db="EMBL/GenBank/DDBJ databases">
        <title>Genomic Encyclopedia of Type Strains, Phase III (KMG-III): the genomes of soil and plant-associated and newly described type strains.</title>
        <authorList>
            <person name="Whitman W."/>
        </authorList>
    </citation>
    <scope>NUCLEOTIDE SEQUENCE [LARGE SCALE GENOMIC DNA]</scope>
    <source>
        <strain evidence="2 3">CECT 8576</strain>
    </source>
</reference>
<accession>A0A852Z274</accession>
<keyword evidence="3" id="KW-1185">Reference proteome</keyword>
<dbReference type="Proteomes" id="UP000548304">
    <property type="component" value="Unassembled WGS sequence"/>
</dbReference>
<evidence type="ECO:0000313" key="3">
    <source>
        <dbReference type="Proteomes" id="UP000548304"/>
    </source>
</evidence>
<gene>
    <name evidence="2" type="ORF">FHR84_002709</name>
</gene>
<sequence>MPAFHPSGRERRGPRLVGTPLVVGTVLADLDFAVPVVGMTVRREVKSRSGRQPPEAPGEPLRSLGAGSFTRTG</sequence>
<feature type="region of interest" description="Disordered" evidence="1">
    <location>
        <begin position="43"/>
        <end position="73"/>
    </location>
</feature>
<name>A0A852Z274_9ACTN</name>
<dbReference type="EMBL" id="JACBYW010000004">
    <property type="protein sequence ID" value="NYH79375.1"/>
    <property type="molecule type" value="Genomic_DNA"/>
</dbReference>
<evidence type="ECO:0000256" key="1">
    <source>
        <dbReference type="SAM" id="MobiDB-lite"/>
    </source>
</evidence>
<comment type="caution">
    <text evidence="2">The sequence shown here is derived from an EMBL/GenBank/DDBJ whole genome shotgun (WGS) entry which is preliminary data.</text>
</comment>
<dbReference type="AlphaFoldDB" id="A0A852Z274"/>
<organism evidence="2 3">
    <name type="scientific">Actinopolyspora biskrensis</name>
    <dbReference type="NCBI Taxonomy" id="1470178"/>
    <lineage>
        <taxon>Bacteria</taxon>
        <taxon>Bacillati</taxon>
        <taxon>Actinomycetota</taxon>
        <taxon>Actinomycetes</taxon>
        <taxon>Actinopolysporales</taxon>
        <taxon>Actinopolysporaceae</taxon>
        <taxon>Actinopolyspora</taxon>
    </lineage>
</organism>